<keyword evidence="5" id="KW-0249">Electron transport</keyword>
<dbReference type="InterPro" id="IPR017900">
    <property type="entry name" value="4Fe4S_Fe_S_CS"/>
</dbReference>
<dbReference type="Pfam" id="PF00037">
    <property type="entry name" value="Fer4"/>
    <property type="match status" value="1"/>
</dbReference>
<feature type="compositionally biased region" description="Basic and acidic residues" evidence="10">
    <location>
        <begin position="92"/>
        <end position="104"/>
    </location>
</feature>
<dbReference type="Gene3D" id="1.10.1060.10">
    <property type="entry name" value="Alpha-helical ferredoxin"/>
    <property type="match status" value="1"/>
</dbReference>
<reference evidence="12 13" key="1">
    <citation type="submission" date="2018-06" db="EMBL/GenBank/DDBJ databases">
        <authorList>
            <consortium name="Pathogen Informatics"/>
            <person name="Doyle S."/>
        </authorList>
    </citation>
    <scope>NUCLEOTIDE SEQUENCE [LARGE SCALE GENOMIC DNA]</scope>
    <source>
        <strain evidence="12 13">NCTC11112</strain>
    </source>
</reference>
<evidence type="ECO:0000256" key="9">
    <source>
        <dbReference type="ARBA" id="ARBA00049220"/>
    </source>
</evidence>
<dbReference type="PANTHER" id="PTHR43551:SF2">
    <property type="entry name" value="FUMARATE REDUCTASE IRON-SULFUR SUBUNIT"/>
    <property type="match status" value="1"/>
</dbReference>
<sequence>MAKYHQFSGCINCGLCYAACPQFGLNPEFIGPGCHYAGHRYNEDSRDHGKKERMAQLNSQKRRMELYFRGLLLRSLPETRRSGCGHSAGQSRKFERFSYRDPETTLRSAT</sequence>
<keyword evidence="6" id="KW-0560">Oxidoreductase</keyword>
<evidence type="ECO:0000256" key="1">
    <source>
        <dbReference type="ARBA" id="ARBA00001966"/>
    </source>
</evidence>
<organism evidence="12 13">
    <name type="scientific">Escherichia coli</name>
    <dbReference type="NCBI Taxonomy" id="562"/>
    <lineage>
        <taxon>Bacteria</taxon>
        <taxon>Pseudomonadati</taxon>
        <taxon>Pseudomonadota</taxon>
        <taxon>Gammaproteobacteria</taxon>
        <taxon>Enterobacterales</taxon>
        <taxon>Enterobacteriaceae</taxon>
        <taxon>Escherichia</taxon>
    </lineage>
</organism>
<dbReference type="GO" id="GO:0009061">
    <property type="term" value="P:anaerobic respiration"/>
    <property type="evidence" value="ECO:0007669"/>
    <property type="project" value="TreeGrafter"/>
</dbReference>
<feature type="domain" description="4Fe-4S ferredoxin-type" evidence="11">
    <location>
        <begin position="1"/>
        <end position="30"/>
    </location>
</feature>
<keyword evidence="3" id="KW-0004">4Fe-4S</keyword>
<dbReference type="GO" id="GO:0046872">
    <property type="term" value="F:metal ion binding"/>
    <property type="evidence" value="ECO:0007669"/>
    <property type="project" value="UniProtKB-KW"/>
</dbReference>
<evidence type="ECO:0000256" key="5">
    <source>
        <dbReference type="ARBA" id="ARBA00022982"/>
    </source>
</evidence>
<evidence type="ECO:0000256" key="8">
    <source>
        <dbReference type="ARBA" id="ARBA00023014"/>
    </source>
</evidence>
<evidence type="ECO:0000256" key="10">
    <source>
        <dbReference type="SAM" id="MobiDB-lite"/>
    </source>
</evidence>
<dbReference type="InterPro" id="IPR009051">
    <property type="entry name" value="Helical_ferredxn"/>
</dbReference>
<accession>A0A376MQG1</accession>
<dbReference type="InterPro" id="IPR017896">
    <property type="entry name" value="4Fe4S_Fe-S-bd"/>
</dbReference>
<evidence type="ECO:0000313" key="12">
    <source>
        <dbReference type="EMBL" id="STG52235.1"/>
    </source>
</evidence>
<evidence type="ECO:0000256" key="4">
    <source>
        <dbReference type="ARBA" id="ARBA00022723"/>
    </source>
</evidence>
<dbReference type="PANTHER" id="PTHR43551">
    <property type="entry name" value="FUMARATE REDUCTASE IRON-SULFUR SUBUNIT"/>
    <property type="match status" value="1"/>
</dbReference>
<evidence type="ECO:0000313" key="13">
    <source>
        <dbReference type="Proteomes" id="UP000254817"/>
    </source>
</evidence>
<dbReference type="GO" id="GO:0008177">
    <property type="term" value="F:succinate dehydrogenase (quinone) activity"/>
    <property type="evidence" value="ECO:0007669"/>
    <property type="project" value="UniProtKB-EC"/>
</dbReference>
<dbReference type="PROSITE" id="PS51379">
    <property type="entry name" value="4FE4S_FER_2"/>
    <property type="match status" value="1"/>
</dbReference>
<dbReference type="GO" id="GO:0051539">
    <property type="term" value="F:4 iron, 4 sulfur cluster binding"/>
    <property type="evidence" value="ECO:0007669"/>
    <property type="project" value="UniProtKB-KW"/>
</dbReference>
<dbReference type="EMBL" id="UGAW01000001">
    <property type="protein sequence ID" value="STG52235.1"/>
    <property type="molecule type" value="Genomic_DNA"/>
</dbReference>
<evidence type="ECO:0000256" key="3">
    <source>
        <dbReference type="ARBA" id="ARBA00022485"/>
    </source>
</evidence>
<keyword evidence="2" id="KW-0813">Transport</keyword>
<keyword evidence="4" id="KW-0479">Metal-binding</keyword>
<evidence type="ECO:0000256" key="7">
    <source>
        <dbReference type="ARBA" id="ARBA00023004"/>
    </source>
</evidence>
<protein>
    <submittedName>
        <fullName evidence="12">Fumarate reductase iron-sulfur subunit</fullName>
    </submittedName>
</protein>
<proteinExistence type="predicted"/>
<feature type="region of interest" description="Disordered" evidence="10">
    <location>
        <begin position="80"/>
        <end position="110"/>
    </location>
</feature>
<evidence type="ECO:0000259" key="11">
    <source>
        <dbReference type="PROSITE" id="PS51379"/>
    </source>
</evidence>
<gene>
    <name evidence="12" type="primary">frdB_1</name>
    <name evidence="12" type="ORF">NCTC11112_02732</name>
</gene>
<evidence type="ECO:0000256" key="2">
    <source>
        <dbReference type="ARBA" id="ARBA00022448"/>
    </source>
</evidence>
<evidence type="ECO:0000256" key="6">
    <source>
        <dbReference type="ARBA" id="ARBA00023002"/>
    </source>
</evidence>
<keyword evidence="7" id="KW-0408">Iron</keyword>
<comment type="cofactor">
    <cofactor evidence="1">
        <name>[4Fe-4S] cluster</name>
        <dbReference type="ChEBI" id="CHEBI:49883"/>
    </cofactor>
</comment>
<dbReference type="SUPFAM" id="SSF46548">
    <property type="entry name" value="alpha-helical ferredoxin"/>
    <property type="match status" value="1"/>
</dbReference>
<dbReference type="AlphaFoldDB" id="A0A376MQG1"/>
<name>A0A376MQG1_ECOLX</name>
<dbReference type="Proteomes" id="UP000254817">
    <property type="component" value="Unassembled WGS sequence"/>
</dbReference>
<keyword evidence="8" id="KW-0411">Iron-sulfur</keyword>
<dbReference type="PROSITE" id="PS00198">
    <property type="entry name" value="4FE4S_FER_1"/>
    <property type="match status" value="1"/>
</dbReference>
<comment type="catalytic activity">
    <reaction evidence="9">
        <text>a quinone + succinate = fumarate + a quinol</text>
        <dbReference type="Rhea" id="RHEA:40523"/>
        <dbReference type="ChEBI" id="CHEBI:24646"/>
        <dbReference type="ChEBI" id="CHEBI:29806"/>
        <dbReference type="ChEBI" id="CHEBI:30031"/>
        <dbReference type="ChEBI" id="CHEBI:132124"/>
        <dbReference type="EC" id="1.3.5.1"/>
    </reaction>
</comment>